<name>A0ACC2S5U2_9FUNG</name>
<protein>
    <submittedName>
        <fullName evidence="1">Uncharacterized protein</fullName>
    </submittedName>
</protein>
<dbReference type="EMBL" id="QTSX02005777">
    <property type="protein sequence ID" value="KAJ9057638.1"/>
    <property type="molecule type" value="Genomic_DNA"/>
</dbReference>
<accession>A0ACC2S5U2</accession>
<keyword evidence="2" id="KW-1185">Reference proteome</keyword>
<evidence type="ECO:0000313" key="2">
    <source>
        <dbReference type="Proteomes" id="UP001165960"/>
    </source>
</evidence>
<reference evidence="1" key="1">
    <citation type="submission" date="2022-04" db="EMBL/GenBank/DDBJ databases">
        <title>Genome of the entomopathogenic fungus Entomophthora muscae.</title>
        <authorList>
            <person name="Elya C."/>
            <person name="Lovett B.R."/>
            <person name="Lee E."/>
            <person name="Macias A.M."/>
            <person name="Hajek A.E."/>
            <person name="De Bivort B.L."/>
            <person name="Kasson M.T."/>
            <person name="De Fine Licht H.H."/>
            <person name="Stajich J.E."/>
        </authorList>
    </citation>
    <scope>NUCLEOTIDE SEQUENCE</scope>
    <source>
        <strain evidence="1">Berkeley</strain>
    </source>
</reference>
<proteinExistence type="predicted"/>
<evidence type="ECO:0000313" key="1">
    <source>
        <dbReference type="EMBL" id="KAJ9057638.1"/>
    </source>
</evidence>
<dbReference type="Proteomes" id="UP001165960">
    <property type="component" value="Unassembled WGS sequence"/>
</dbReference>
<sequence length="246" mass="28899">MTKLHSLLKISQLEPHLAIKSHLLPPLELAWFRTIAAGICCVVLMTDIVYHFSTPICFIKFLTGFGFYGIIAYLTISAYFSWKSVKNPETYRPFDGWHWWFRLAYTLLYQSSCVISFIISLVYWILIAPKEITTYSNTRLFISFGMHAFNIFLMISEMILSRNIFILTHMFIYIPIIMLYIPYTFIIHPIDNEWPYFFFDYKKEPVLFACVVVGVIISSALLHILFLRLHTLRDIRLAKQPLKSIV</sequence>
<comment type="caution">
    <text evidence="1">The sequence shown here is derived from an EMBL/GenBank/DDBJ whole genome shotgun (WGS) entry which is preliminary data.</text>
</comment>
<organism evidence="1 2">
    <name type="scientific">Entomophthora muscae</name>
    <dbReference type="NCBI Taxonomy" id="34485"/>
    <lineage>
        <taxon>Eukaryota</taxon>
        <taxon>Fungi</taxon>
        <taxon>Fungi incertae sedis</taxon>
        <taxon>Zoopagomycota</taxon>
        <taxon>Entomophthoromycotina</taxon>
        <taxon>Entomophthoromycetes</taxon>
        <taxon>Entomophthorales</taxon>
        <taxon>Entomophthoraceae</taxon>
        <taxon>Entomophthora</taxon>
    </lineage>
</organism>
<gene>
    <name evidence="1" type="ORF">DSO57_1020630</name>
</gene>